<accession>A0ABQ2DXX5</accession>
<proteinExistence type="predicted"/>
<keyword evidence="3" id="KW-1185">Reference proteome</keyword>
<keyword evidence="1" id="KW-1133">Transmembrane helix</keyword>
<evidence type="ECO:0000256" key="1">
    <source>
        <dbReference type="SAM" id="Phobius"/>
    </source>
</evidence>
<feature type="transmembrane region" description="Helical" evidence="1">
    <location>
        <begin position="39"/>
        <end position="57"/>
    </location>
</feature>
<dbReference type="RefSeq" id="WP_188944348.1">
    <property type="nucleotide sequence ID" value="NZ_BMPN01000012.1"/>
</dbReference>
<keyword evidence="1" id="KW-0472">Membrane</keyword>
<dbReference type="EMBL" id="BMPN01000012">
    <property type="protein sequence ID" value="GGJ76534.1"/>
    <property type="molecule type" value="Genomic_DNA"/>
</dbReference>
<comment type="caution">
    <text evidence="2">The sequence shown here is derived from an EMBL/GenBank/DDBJ whole genome shotgun (WGS) entry which is preliminary data.</text>
</comment>
<keyword evidence="1" id="KW-0812">Transmembrane</keyword>
<gene>
    <name evidence="2" type="ORF">GCM10007111_42690</name>
</gene>
<reference evidence="3" key="1">
    <citation type="journal article" date="2019" name="Int. J. Syst. Evol. Microbiol.">
        <title>The Global Catalogue of Microorganisms (GCM) 10K type strain sequencing project: providing services to taxonomists for standard genome sequencing and annotation.</title>
        <authorList>
            <consortium name="The Broad Institute Genomics Platform"/>
            <consortium name="The Broad Institute Genome Sequencing Center for Infectious Disease"/>
            <person name="Wu L."/>
            <person name="Ma J."/>
        </authorList>
    </citation>
    <scope>NUCLEOTIDE SEQUENCE [LARGE SCALE GENOMIC DNA]</scope>
    <source>
        <strain evidence="3">JCM 30071</strain>
    </source>
</reference>
<name>A0ABQ2DXX5_9BACI</name>
<dbReference type="Proteomes" id="UP000634435">
    <property type="component" value="Unassembled WGS sequence"/>
</dbReference>
<sequence length="135" mass="15415">MNWLTMMYIDRSISYVKAYLLDGIDKSYNGGITVVRKRSIIFLLLIGMLMITLAVGGNEEIKGQKVNAQEAMSWNEMEDGNREQLNIMSYDVTEYINTIDSESAAYDTTKDLMEQMEVIHLGDDPSSDQKNKKKE</sequence>
<protein>
    <submittedName>
        <fullName evidence="2">Uncharacterized protein</fullName>
    </submittedName>
</protein>
<evidence type="ECO:0000313" key="3">
    <source>
        <dbReference type="Proteomes" id="UP000634435"/>
    </source>
</evidence>
<evidence type="ECO:0000313" key="2">
    <source>
        <dbReference type="EMBL" id="GGJ76534.1"/>
    </source>
</evidence>
<organism evidence="2 3">
    <name type="scientific">Virgibacillus kapii</name>
    <dbReference type="NCBI Taxonomy" id="1638645"/>
    <lineage>
        <taxon>Bacteria</taxon>
        <taxon>Bacillati</taxon>
        <taxon>Bacillota</taxon>
        <taxon>Bacilli</taxon>
        <taxon>Bacillales</taxon>
        <taxon>Bacillaceae</taxon>
        <taxon>Virgibacillus</taxon>
    </lineage>
</organism>